<dbReference type="PANTHER" id="PTHR23501:SF6">
    <property type="entry name" value="MULTIDRUG TRANSPORTER, PUTATIVE (AFU_ORTHOLOGUE AFUA_3G14560)-RELATED"/>
    <property type="match status" value="1"/>
</dbReference>
<feature type="compositionally biased region" description="Polar residues" evidence="5">
    <location>
        <begin position="24"/>
        <end position="36"/>
    </location>
</feature>
<feature type="compositionally biased region" description="Gly residues" evidence="5">
    <location>
        <begin position="557"/>
        <end position="567"/>
    </location>
</feature>
<keyword evidence="4 6" id="KW-0472">Membrane</keyword>
<dbReference type="AlphaFoldDB" id="W2S180"/>
<keyword evidence="9" id="KW-1185">Reference proteome</keyword>
<feature type="transmembrane region" description="Helical" evidence="6">
    <location>
        <begin position="306"/>
        <end position="332"/>
    </location>
</feature>
<dbReference type="GO" id="GO:0015174">
    <property type="term" value="F:basic amino acid transmembrane transporter activity"/>
    <property type="evidence" value="ECO:0007669"/>
    <property type="project" value="TreeGrafter"/>
</dbReference>
<evidence type="ECO:0000256" key="6">
    <source>
        <dbReference type="SAM" id="Phobius"/>
    </source>
</evidence>
<organism evidence="8 9">
    <name type="scientific">Cyphellophora europaea (strain CBS 101466)</name>
    <name type="common">Phialophora europaea</name>
    <dbReference type="NCBI Taxonomy" id="1220924"/>
    <lineage>
        <taxon>Eukaryota</taxon>
        <taxon>Fungi</taxon>
        <taxon>Dikarya</taxon>
        <taxon>Ascomycota</taxon>
        <taxon>Pezizomycotina</taxon>
        <taxon>Eurotiomycetes</taxon>
        <taxon>Chaetothyriomycetidae</taxon>
        <taxon>Chaetothyriales</taxon>
        <taxon>Cyphellophoraceae</taxon>
        <taxon>Cyphellophora</taxon>
    </lineage>
</organism>
<feature type="transmembrane region" description="Helical" evidence="6">
    <location>
        <begin position="242"/>
        <end position="261"/>
    </location>
</feature>
<dbReference type="Pfam" id="PF07690">
    <property type="entry name" value="MFS_1"/>
    <property type="match status" value="1"/>
</dbReference>
<sequence>MAYGRSRLGDNEHTERSPLVPRRQSATNASIKSTTSQKGLTRKRGISICLSMFSLIFIIPCNVTLMTTIQSSVATELDASEVVSWFTSAYLIAVTSVMPLAGRLSQIFTARAYVFGSIVVQCVGLLVTGLAKSFLTFILGRVITGIGAAAVTPVAFLLVTELTSKENRGVFFGCINTAFTSGVACGAIIAGALEPLIGWRAVFWLQIPFCMAGATLALFSIPAPPLDDSQNPTPSLVERLSALDFFGIVTLISAVVLLLYSLSASTISIRIIILALADFALFVFVEAHWAVDPIVPISVLGHRGNLLTGLATVGLMAARWSVLFYTPIYAIAVRGWPQAQAGTLLIPTDIGFALGGIIVGYLHIRDNRSYYLPSLLAFVLFAVTEALLAQLSKPATNLVGYIAVSLSNGLCAGAILNYTLAHVLYLTPHESHVVVIPFIAMLRSLAGSFGSAISGGIFLRSLSSTLRSSFADVDLPESRKEELVTQLIASPNLVYRLPTKSLFDIALNAYVNAYRVMFTAGAAIALGMLFVQAGTGWTAPNVKEEETESNEHSMPGEAGGQSDTGGV</sequence>
<evidence type="ECO:0000256" key="5">
    <source>
        <dbReference type="SAM" id="MobiDB-lite"/>
    </source>
</evidence>
<keyword evidence="2 6" id="KW-0812">Transmembrane</keyword>
<evidence type="ECO:0000313" key="9">
    <source>
        <dbReference type="Proteomes" id="UP000030752"/>
    </source>
</evidence>
<comment type="subcellular location">
    <subcellularLocation>
        <location evidence="1">Membrane</location>
        <topology evidence="1">Multi-pass membrane protein</topology>
    </subcellularLocation>
</comment>
<feature type="transmembrane region" description="Helical" evidence="6">
    <location>
        <begin position="433"/>
        <end position="459"/>
    </location>
</feature>
<evidence type="ECO:0000259" key="7">
    <source>
        <dbReference type="PROSITE" id="PS50850"/>
    </source>
</evidence>
<dbReference type="SUPFAM" id="SSF103473">
    <property type="entry name" value="MFS general substrate transporter"/>
    <property type="match status" value="1"/>
</dbReference>
<evidence type="ECO:0000256" key="4">
    <source>
        <dbReference type="ARBA" id="ARBA00023136"/>
    </source>
</evidence>
<dbReference type="Proteomes" id="UP000030752">
    <property type="component" value="Unassembled WGS sequence"/>
</dbReference>
<proteinExistence type="predicted"/>
<feature type="transmembrane region" description="Helical" evidence="6">
    <location>
        <begin position="398"/>
        <end position="421"/>
    </location>
</feature>
<feature type="region of interest" description="Disordered" evidence="5">
    <location>
        <begin position="543"/>
        <end position="567"/>
    </location>
</feature>
<feature type="transmembrane region" description="Helical" evidence="6">
    <location>
        <begin position="170"/>
        <end position="193"/>
    </location>
</feature>
<reference evidence="8 9" key="1">
    <citation type="submission" date="2013-03" db="EMBL/GenBank/DDBJ databases">
        <title>The Genome Sequence of Phialophora europaea CBS 101466.</title>
        <authorList>
            <consortium name="The Broad Institute Genomics Platform"/>
            <person name="Cuomo C."/>
            <person name="de Hoog S."/>
            <person name="Gorbushina A."/>
            <person name="Walker B."/>
            <person name="Young S.K."/>
            <person name="Zeng Q."/>
            <person name="Gargeya S."/>
            <person name="Fitzgerald M."/>
            <person name="Haas B."/>
            <person name="Abouelleil A."/>
            <person name="Allen A.W."/>
            <person name="Alvarado L."/>
            <person name="Arachchi H.M."/>
            <person name="Berlin A.M."/>
            <person name="Chapman S.B."/>
            <person name="Gainer-Dewar J."/>
            <person name="Goldberg J."/>
            <person name="Griggs A."/>
            <person name="Gujja S."/>
            <person name="Hansen M."/>
            <person name="Howarth C."/>
            <person name="Imamovic A."/>
            <person name="Ireland A."/>
            <person name="Larimer J."/>
            <person name="McCowan C."/>
            <person name="Murphy C."/>
            <person name="Pearson M."/>
            <person name="Poon T.W."/>
            <person name="Priest M."/>
            <person name="Roberts A."/>
            <person name="Saif S."/>
            <person name="Shea T."/>
            <person name="Sisk P."/>
            <person name="Sykes S."/>
            <person name="Wortman J."/>
            <person name="Nusbaum C."/>
            <person name="Birren B."/>
        </authorList>
    </citation>
    <scope>NUCLEOTIDE SEQUENCE [LARGE SCALE GENOMIC DNA]</scope>
    <source>
        <strain evidence="8 9">CBS 101466</strain>
    </source>
</reference>
<evidence type="ECO:0000256" key="2">
    <source>
        <dbReference type="ARBA" id="ARBA00022692"/>
    </source>
</evidence>
<feature type="compositionally biased region" description="Basic and acidic residues" evidence="5">
    <location>
        <begin position="7"/>
        <end position="16"/>
    </location>
</feature>
<dbReference type="GO" id="GO:0000329">
    <property type="term" value="C:fungal-type vacuole membrane"/>
    <property type="evidence" value="ECO:0007669"/>
    <property type="project" value="TreeGrafter"/>
</dbReference>
<feature type="transmembrane region" description="Helical" evidence="6">
    <location>
        <begin position="113"/>
        <end position="131"/>
    </location>
</feature>
<feature type="transmembrane region" description="Helical" evidence="6">
    <location>
        <begin position="513"/>
        <end position="531"/>
    </location>
</feature>
<feature type="transmembrane region" description="Helical" evidence="6">
    <location>
        <begin position="46"/>
        <end position="70"/>
    </location>
</feature>
<feature type="domain" description="Major facilitator superfamily (MFS) profile" evidence="7">
    <location>
        <begin position="48"/>
        <end position="539"/>
    </location>
</feature>
<accession>W2S180</accession>
<dbReference type="RefSeq" id="XP_008714197.1">
    <property type="nucleotide sequence ID" value="XM_008715975.1"/>
</dbReference>
<dbReference type="InterPro" id="IPR011701">
    <property type="entry name" value="MFS"/>
</dbReference>
<feature type="transmembrane region" description="Helical" evidence="6">
    <location>
        <begin position="137"/>
        <end position="158"/>
    </location>
</feature>
<dbReference type="InterPro" id="IPR036259">
    <property type="entry name" value="MFS_trans_sf"/>
</dbReference>
<dbReference type="Gene3D" id="1.20.1250.20">
    <property type="entry name" value="MFS general substrate transporter like domains"/>
    <property type="match status" value="2"/>
</dbReference>
<name>W2S180_CYPE1</name>
<keyword evidence="3 6" id="KW-1133">Transmembrane helix</keyword>
<evidence type="ECO:0000256" key="3">
    <source>
        <dbReference type="ARBA" id="ARBA00022989"/>
    </source>
</evidence>
<dbReference type="InterPro" id="IPR020846">
    <property type="entry name" value="MFS_dom"/>
</dbReference>
<dbReference type="GeneID" id="19968956"/>
<dbReference type="VEuPathDB" id="FungiDB:HMPREF1541_01617"/>
<dbReference type="PANTHER" id="PTHR23501">
    <property type="entry name" value="MAJOR FACILITATOR SUPERFAMILY"/>
    <property type="match status" value="1"/>
</dbReference>
<evidence type="ECO:0000256" key="1">
    <source>
        <dbReference type="ARBA" id="ARBA00004141"/>
    </source>
</evidence>
<feature type="region of interest" description="Disordered" evidence="5">
    <location>
        <begin position="1"/>
        <end position="36"/>
    </location>
</feature>
<dbReference type="EMBL" id="KB822718">
    <property type="protein sequence ID" value="ETN42461.1"/>
    <property type="molecule type" value="Genomic_DNA"/>
</dbReference>
<feature type="transmembrane region" description="Helical" evidence="6">
    <location>
        <begin position="199"/>
        <end position="221"/>
    </location>
</feature>
<dbReference type="OrthoDB" id="4160219at2759"/>
<dbReference type="HOGENOM" id="CLU_000960_22_3_1"/>
<protein>
    <recommendedName>
        <fullName evidence="7">Major facilitator superfamily (MFS) profile domain-containing protein</fullName>
    </recommendedName>
</protein>
<dbReference type="eggNOG" id="KOG0254">
    <property type="taxonomic scope" value="Eukaryota"/>
</dbReference>
<feature type="transmembrane region" description="Helical" evidence="6">
    <location>
        <begin position="344"/>
        <end position="364"/>
    </location>
</feature>
<gene>
    <name evidence="8" type="ORF">HMPREF1541_01617</name>
</gene>
<dbReference type="PROSITE" id="PS50850">
    <property type="entry name" value="MFS"/>
    <property type="match status" value="1"/>
</dbReference>
<evidence type="ECO:0000313" key="8">
    <source>
        <dbReference type="EMBL" id="ETN42461.1"/>
    </source>
</evidence>
<feature type="transmembrane region" description="Helical" evidence="6">
    <location>
        <begin position="267"/>
        <end position="285"/>
    </location>
</feature>
<dbReference type="InParanoid" id="W2S180"/>
<feature type="transmembrane region" description="Helical" evidence="6">
    <location>
        <begin position="371"/>
        <end position="392"/>
    </location>
</feature>